<dbReference type="AlphaFoldDB" id="A0A1Y0AZ73"/>
<dbReference type="EMBL" id="KY774314">
    <property type="protein sequence ID" value="ART30440.1"/>
    <property type="molecule type" value="Genomic_DNA"/>
</dbReference>
<proteinExistence type="predicted"/>
<geneLocation type="mitochondrion" evidence="1"/>
<sequence length="93" mass="10702">MCGSSLVLQADLQVRSEVVVCSNSNMQQHLCNQPTKENLPFNLFLFPLPCQGILPSFRPITVRRLGRRMRVEIDLFSSTYLYSLCQRLLPWGE</sequence>
<gene>
    <name evidence="1" type="ORF">AEK19_MT2209</name>
</gene>
<organism evidence="1">
    <name type="scientific">Utricularia reniformis</name>
    <dbReference type="NCBI Taxonomy" id="192314"/>
    <lineage>
        <taxon>Eukaryota</taxon>
        <taxon>Viridiplantae</taxon>
        <taxon>Streptophyta</taxon>
        <taxon>Embryophyta</taxon>
        <taxon>Tracheophyta</taxon>
        <taxon>Spermatophyta</taxon>
        <taxon>Magnoliopsida</taxon>
        <taxon>eudicotyledons</taxon>
        <taxon>Gunneridae</taxon>
        <taxon>Pentapetalae</taxon>
        <taxon>asterids</taxon>
        <taxon>lamiids</taxon>
        <taxon>Lamiales</taxon>
        <taxon>Lentibulariaceae</taxon>
        <taxon>Utricularia</taxon>
    </lineage>
</organism>
<evidence type="ECO:0000313" key="1">
    <source>
        <dbReference type="EMBL" id="ART30440.1"/>
    </source>
</evidence>
<protein>
    <submittedName>
        <fullName evidence="1">Uncharacterized protein</fullName>
    </submittedName>
</protein>
<reference evidence="1" key="1">
    <citation type="submission" date="2017-03" db="EMBL/GenBank/DDBJ databases">
        <title>The mitochondrial genome of the carnivorous plant Utricularia reniformis (Lentibulariaceae): structure, comparative analysis and evolutionary landmarks.</title>
        <authorList>
            <person name="Silva S.R."/>
            <person name="Alvarenga D.O."/>
            <person name="Michael T.P."/>
            <person name="Miranda V.F.O."/>
            <person name="Varani A.M."/>
        </authorList>
    </citation>
    <scope>NUCLEOTIDE SEQUENCE</scope>
</reference>
<keyword evidence="1" id="KW-0496">Mitochondrion</keyword>
<name>A0A1Y0AZ73_9LAMI</name>
<accession>A0A1Y0AZ73</accession>